<dbReference type="Gene3D" id="3.60.10.10">
    <property type="entry name" value="Endonuclease/exonuclease/phosphatase"/>
    <property type="match status" value="1"/>
</dbReference>
<dbReference type="GO" id="GO:0003824">
    <property type="term" value="F:catalytic activity"/>
    <property type="evidence" value="ECO:0007669"/>
    <property type="project" value="InterPro"/>
</dbReference>
<dbReference type="SUPFAM" id="SSF56219">
    <property type="entry name" value="DNase I-like"/>
    <property type="match status" value="1"/>
</dbReference>
<reference evidence="2 3" key="1">
    <citation type="submission" date="2023-11" db="EMBL/GenBank/DDBJ databases">
        <authorList>
            <person name="Hedman E."/>
            <person name="Englund M."/>
            <person name="Stromberg M."/>
            <person name="Nyberg Akerstrom W."/>
            <person name="Nylinder S."/>
            <person name="Jareborg N."/>
            <person name="Kallberg Y."/>
            <person name="Kronander E."/>
        </authorList>
    </citation>
    <scope>NUCLEOTIDE SEQUENCE [LARGE SCALE GENOMIC DNA]</scope>
</reference>
<dbReference type="Pfam" id="PF00078">
    <property type="entry name" value="RVT_1"/>
    <property type="match status" value="1"/>
</dbReference>
<sequence length="979" mass="112007">MCDILEFDDSYFSCSSSGSSDKTYKSALSDDSTHLHDQLVAVFCNYSKNLNIVHINAQSIHAHYADLLSTFDSKYVDAILVSETFLKPALPSVQYCLPGFQLIRNDRVGKGYGGVAIYLRADIPYKIVDHSPNIYSNFAEHLFIEITVNHSRTLLGVYYPPSRNINYFSSLEEKLVNLTPLYDNTIILGDFNTCLLKNDFRSKKLLSLVSSFNLHILPLSATHHSPNSSPSLLDLILVSDADRVASHGQLSASFSYHDLIFLSYKIQRPRRKSKLLFLRSFKSINLERLRDDVNNIDWSPVLNSENVNDKVYAFNHLILKLFDTHAPLKRVRVKHFPAPWLSESIKAIMSKRDKAKRRYKKHPTNENLFTYKKLRNRCSKMCRDAKRRHIYDEVENSHSAQMWKFLRTLGIGKSYNDPNISFDLTALNRHFSEPPISIDDSIKSVTLNLLSNIPKPLCSPFNFSKVTDGEIKKCLLSISTKAIGYDNLCIQMIKPITNELVPIITHIISTSLETSSFPTCWKKAFIIPLPKTSNPTSLSQFRPISILPILSKVLENIVQRQLSHFLTVHSLLCPFQSGFRPGHSTVSALIKVSDDIRWAMDKKFLTVLTLLDFSSAFNSVDYDILLGILSSLNISPSVISWFNSYLRGRSQCVRHEEDFSEWCDLTAGVPQGGVLSPLLFSIFINALTTVLTSHYHLYADDLQLYRHFKVQDIDEAINKLNADLSSISSWAKSFGLLVNPAKSQVMIIGSSYMLNLLDRSKIPAVTYDNTQILYTETAKNLGVIFDNNLSWVAHINMISRKVNYSFQSLKRLQMFLPVKTKITLAQALLLPLIDYADVSFLDASEELLNKLERVQNLCIRFIFGLRKFDHVSEYRAQLKWLPIRRRRDLHVLSFLYFLLFNPLAPPYLRERFEYLVPRETQCRTTKQLLLRTPSHFTSRCGGSFTVRAVKLWNSLPHDIRASSSLDTFRSRVKKYYLST</sequence>
<dbReference type="InterPro" id="IPR005135">
    <property type="entry name" value="Endo/exonuclease/phosphatase"/>
</dbReference>
<evidence type="ECO:0000259" key="1">
    <source>
        <dbReference type="PROSITE" id="PS50878"/>
    </source>
</evidence>
<dbReference type="InterPro" id="IPR043502">
    <property type="entry name" value="DNA/RNA_pol_sf"/>
</dbReference>
<dbReference type="InterPro" id="IPR036691">
    <property type="entry name" value="Endo/exonu/phosph_ase_sf"/>
</dbReference>
<proteinExistence type="predicted"/>
<protein>
    <recommendedName>
        <fullName evidence="1">Reverse transcriptase domain-containing protein</fullName>
    </recommendedName>
</protein>
<dbReference type="Pfam" id="PF03372">
    <property type="entry name" value="Exo_endo_phos"/>
    <property type="match status" value="1"/>
</dbReference>
<evidence type="ECO:0000313" key="3">
    <source>
        <dbReference type="Proteomes" id="UP001314205"/>
    </source>
</evidence>
<dbReference type="PANTHER" id="PTHR47510:SF3">
    <property type="entry name" value="ENDO_EXONUCLEASE_PHOSPHATASE DOMAIN-CONTAINING PROTEIN"/>
    <property type="match status" value="1"/>
</dbReference>
<name>A0AAV1LLB3_9NEOP</name>
<dbReference type="GO" id="GO:0071897">
    <property type="term" value="P:DNA biosynthetic process"/>
    <property type="evidence" value="ECO:0007669"/>
    <property type="project" value="UniProtKB-ARBA"/>
</dbReference>
<dbReference type="PANTHER" id="PTHR47510">
    <property type="entry name" value="REVERSE TRANSCRIPTASE DOMAIN-CONTAINING PROTEIN"/>
    <property type="match status" value="1"/>
</dbReference>
<dbReference type="EMBL" id="CAVLGL010000093">
    <property type="protein sequence ID" value="CAK1596231.1"/>
    <property type="molecule type" value="Genomic_DNA"/>
</dbReference>
<keyword evidence="3" id="KW-1185">Reference proteome</keyword>
<organism evidence="2 3">
    <name type="scientific">Parnassius mnemosyne</name>
    <name type="common">clouded apollo</name>
    <dbReference type="NCBI Taxonomy" id="213953"/>
    <lineage>
        <taxon>Eukaryota</taxon>
        <taxon>Metazoa</taxon>
        <taxon>Ecdysozoa</taxon>
        <taxon>Arthropoda</taxon>
        <taxon>Hexapoda</taxon>
        <taxon>Insecta</taxon>
        <taxon>Pterygota</taxon>
        <taxon>Neoptera</taxon>
        <taxon>Endopterygota</taxon>
        <taxon>Lepidoptera</taxon>
        <taxon>Glossata</taxon>
        <taxon>Ditrysia</taxon>
        <taxon>Papilionoidea</taxon>
        <taxon>Papilionidae</taxon>
        <taxon>Parnassiinae</taxon>
        <taxon>Parnassini</taxon>
        <taxon>Parnassius</taxon>
        <taxon>Driopa</taxon>
    </lineage>
</organism>
<dbReference type="PROSITE" id="PS50878">
    <property type="entry name" value="RT_POL"/>
    <property type="match status" value="1"/>
</dbReference>
<dbReference type="SUPFAM" id="SSF56672">
    <property type="entry name" value="DNA/RNA polymerases"/>
    <property type="match status" value="1"/>
</dbReference>
<feature type="domain" description="Reverse transcriptase" evidence="1">
    <location>
        <begin position="510"/>
        <end position="785"/>
    </location>
</feature>
<dbReference type="CDD" id="cd01650">
    <property type="entry name" value="RT_nLTR_like"/>
    <property type="match status" value="1"/>
</dbReference>
<accession>A0AAV1LLB3</accession>
<gene>
    <name evidence="2" type="ORF">PARMNEM_LOCUS15606</name>
</gene>
<dbReference type="InterPro" id="IPR000477">
    <property type="entry name" value="RT_dom"/>
</dbReference>
<comment type="caution">
    <text evidence="2">The sequence shown here is derived from an EMBL/GenBank/DDBJ whole genome shotgun (WGS) entry which is preliminary data.</text>
</comment>
<dbReference type="Proteomes" id="UP001314205">
    <property type="component" value="Unassembled WGS sequence"/>
</dbReference>
<evidence type="ECO:0000313" key="2">
    <source>
        <dbReference type="EMBL" id="CAK1596231.1"/>
    </source>
</evidence>
<dbReference type="AlphaFoldDB" id="A0AAV1LLB3"/>